<keyword evidence="2" id="KW-1185">Reference proteome</keyword>
<accession>A0A8S4QLS7</accession>
<dbReference type="Proteomes" id="UP000838756">
    <property type="component" value="Unassembled WGS sequence"/>
</dbReference>
<dbReference type="AlphaFoldDB" id="A0A8S4QLS7"/>
<reference evidence="1" key="1">
    <citation type="submission" date="2022-03" db="EMBL/GenBank/DDBJ databases">
        <authorList>
            <person name="Lindestad O."/>
        </authorList>
    </citation>
    <scope>NUCLEOTIDE SEQUENCE</scope>
</reference>
<evidence type="ECO:0000313" key="1">
    <source>
        <dbReference type="EMBL" id="CAH2211029.1"/>
    </source>
</evidence>
<sequence>MGDNPEHMQLGGSLKEDLIDAFFALCPMRSSREEIVSLLPWVLLLAGIQKQGYLLAIDLSWSSKLARLRWRGDIAYDGRRHAASCHVSRGAKPRVDALGVGYAGDVGAALTLDE</sequence>
<evidence type="ECO:0000313" key="2">
    <source>
        <dbReference type="Proteomes" id="UP000838756"/>
    </source>
</evidence>
<comment type="caution">
    <text evidence="1">The sequence shown here is derived from an EMBL/GenBank/DDBJ whole genome shotgun (WGS) entry which is preliminary data.</text>
</comment>
<organism evidence="1 2">
    <name type="scientific">Pararge aegeria aegeria</name>
    <dbReference type="NCBI Taxonomy" id="348720"/>
    <lineage>
        <taxon>Eukaryota</taxon>
        <taxon>Metazoa</taxon>
        <taxon>Ecdysozoa</taxon>
        <taxon>Arthropoda</taxon>
        <taxon>Hexapoda</taxon>
        <taxon>Insecta</taxon>
        <taxon>Pterygota</taxon>
        <taxon>Neoptera</taxon>
        <taxon>Endopterygota</taxon>
        <taxon>Lepidoptera</taxon>
        <taxon>Glossata</taxon>
        <taxon>Ditrysia</taxon>
        <taxon>Papilionoidea</taxon>
        <taxon>Nymphalidae</taxon>
        <taxon>Satyrinae</taxon>
        <taxon>Satyrini</taxon>
        <taxon>Parargina</taxon>
        <taxon>Pararge</taxon>
    </lineage>
</organism>
<dbReference type="EMBL" id="CAKXAJ010008953">
    <property type="protein sequence ID" value="CAH2211029.1"/>
    <property type="molecule type" value="Genomic_DNA"/>
</dbReference>
<protein>
    <submittedName>
        <fullName evidence="1">Jg511 protein</fullName>
    </submittedName>
</protein>
<proteinExistence type="predicted"/>
<gene>
    <name evidence="1" type="primary">jg511</name>
    <name evidence="1" type="ORF">PAEG_LOCUS2876</name>
</gene>
<name>A0A8S4QLS7_9NEOP</name>